<reference evidence="1" key="2">
    <citation type="submission" date="2025-09" db="UniProtKB">
        <authorList>
            <consortium name="EnsemblPlants"/>
        </authorList>
    </citation>
    <scope>IDENTIFICATION</scope>
</reference>
<proteinExistence type="predicted"/>
<keyword evidence="2" id="KW-1185">Reference proteome</keyword>
<accession>A0ACD5Z567</accession>
<evidence type="ECO:0000313" key="1">
    <source>
        <dbReference type="EnsemblPlants" id="AVESA.00010b.r2.6CG1131150.1.CDS"/>
    </source>
</evidence>
<organism evidence="1 2">
    <name type="scientific">Avena sativa</name>
    <name type="common">Oat</name>
    <dbReference type="NCBI Taxonomy" id="4498"/>
    <lineage>
        <taxon>Eukaryota</taxon>
        <taxon>Viridiplantae</taxon>
        <taxon>Streptophyta</taxon>
        <taxon>Embryophyta</taxon>
        <taxon>Tracheophyta</taxon>
        <taxon>Spermatophyta</taxon>
        <taxon>Magnoliopsida</taxon>
        <taxon>Liliopsida</taxon>
        <taxon>Poales</taxon>
        <taxon>Poaceae</taxon>
        <taxon>BOP clade</taxon>
        <taxon>Pooideae</taxon>
        <taxon>Poodae</taxon>
        <taxon>Poeae</taxon>
        <taxon>Poeae Chloroplast Group 1 (Aveneae type)</taxon>
        <taxon>Aveninae</taxon>
        <taxon>Avena</taxon>
    </lineage>
</organism>
<evidence type="ECO:0000313" key="2">
    <source>
        <dbReference type="Proteomes" id="UP001732700"/>
    </source>
</evidence>
<dbReference type="EnsemblPlants" id="AVESA.00010b.r2.6CG1131150.1">
    <property type="protein sequence ID" value="AVESA.00010b.r2.6CG1131150.1.CDS"/>
    <property type="gene ID" value="AVESA.00010b.r2.6CG1131150"/>
</dbReference>
<sequence length="383" mass="42729">MKGGKTIRVTLLSYLFIITNGNDLRSIKERENTSHIFSYQQANNTIQMEDGDAYDCIDMDLQPAFNHPLLKDHKIQMEPSSFPARLDIKSGLQHTFSEVQPCIVPCPIGTVPILRNSRRNQIVAHNIEEVISEGTQQEMAGIRYYWDDIYGTRATISIHEPRVKKNNKDDSASWIQINRGPQVGLADGIGVGSAVSLSSSGDSFTRFYVGWQLGALNETCENHKCPGFVQVNHNVGLGGRIRPVSIYNGPQYVINVLIFKDPKTKNWWVAYGENNTPIGYWPSSLFTYLKERGHRAYWGGYVQGPTASLDSPQMGSGHFASEGYKKAAFMKNIQIVDENNKLVTPNNNKAHPGSSVLSKYTVDGYRVDNHGLHVYYGGPGDLV</sequence>
<reference evidence="1" key="1">
    <citation type="submission" date="2021-05" db="EMBL/GenBank/DDBJ databases">
        <authorList>
            <person name="Scholz U."/>
            <person name="Mascher M."/>
            <person name="Fiebig A."/>
        </authorList>
    </citation>
    <scope>NUCLEOTIDE SEQUENCE [LARGE SCALE GENOMIC DNA]</scope>
</reference>
<protein>
    <submittedName>
        <fullName evidence="1">Uncharacterized protein</fullName>
    </submittedName>
</protein>
<name>A0ACD5Z567_AVESA</name>
<dbReference type="Proteomes" id="UP001732700">
    <property type="component" value="Chromosome 6C"/>
</dbReference>